<keyword evidence="2" id="KW-1185">Reference proteome</keyword>
<gene>
    <name evidence="1" type="ORF">AVEN_197995_1</name>
</gene>
<evidence type="ECO:0000313" key="2">
    <source>
        <dbReference type="Proteomes" id="UP000499080"/>
    </source>
</evidence>
<sequence length="71" mass="8177">MESERSPSQLPEPDDCNETFSTLTNRLHRTFQKKTTDGDSVICSRSTLSFFQSPEIRKISLRARAHHEVIL</sequence>
<accession>A0A4Y2IAJ0</accession>
<organism evidence="1 2">
    <name type="scientific">Araneus ventricosus</name>
    <name type="common">Orbweaver spider</name>
    <name type="synonym">Epeira ventricosa</name>
    <dbReference type="NCBI Taxonomy" id="182803"/>
    <lineage>
        <taxon>Eukaryota</taxon>
        <taxon>Metazoa</taxon>
        <taxon>Ecdysozoa</taxon>
        <taxon>Arthropoda</taxon>
        <taxon>Chelicerata</taxon>
        <taxon>Arachnida</taxon>
        <taxon>Araneae</taxon>
        <taxon>Araneomorphae</taxon>
        <taxon>Entelegynae</taxon>
        <taxon>Araneoidea</taxon>
        <taxon>Araneidae</taxon>
        <taxon>Araneus</taxon>
    </lineage>
</organism>
<feature type="non-terminal residue" evidence="1">
    <location>
        <position position="71"/>
    </location>
</feature>
<name>A0A4Y2IAJ0_ARAVE</name>
<evidence type="ECO:0000313" key="1">
    <source>
        <dbReference type="EMBL" id="GBM74751.1"/>
    </source>
</evidence>
<dbReference type="Proteomes" id="UP000499080">
    <property type="component" value="Unassembled WGS sequence"/>
</dbReference>
<proteinExistence type="predicted"/>
<reference evidence="1 2" key="1">
    <citation type="journal article" date="2019" name="Sci. Rep.">
        <title>Orb-weaving spider Araneus ventricosus genome elucidates the spidroin gene catalogue.</title>
        <authorList>
            <person name="Kono N."/>
            <person name="Nakamura H."/>
            <person name="Ohtoshi R."/>
            <person name="Moran D.A.P."/>
            <person name="Shinohara A."/>
            <person name="Yoshida Y."/>
            <person name="Fujiwara M."/>
            <person name="Mori M."/>
            <person name="Tomita M."/>
            <person name="Arakawa K."/>
        </authorList>
    </citation>
    <scope>NUCLEOTIDE SEQUENCE [LARGE SCALE GENOMIC DNA]</scope>
</reference>
<protein>
    <submittedName>
        <fullName evidence="1">Uncharacterized protein</fullName>
    </submittedName>
</protein>
<dbReference type="AlphaFoldDB" id="A0A4Y2IAJ0"/>
<dbReference type="EMBL" id="BGPR01002513">
    <property type="protein sequence ID" value="GBM74751.1"/>
    <property type="molecule type" value="Genomic_DNA"/>
</dbReference>
<comment type="caution">
    <text evidence="1">The sequence shown here is derived from an EMBL/GenBank/DDBJ whole genome shotgun (WGS) entry which is preliminary data.</text>
</comment>